<name>A0A8S5M380_9CAUD</name>
<accession>A0A8S5M380</accession>
<dbReference type="Gene3D" id="4.10.410.40">
    <property type="match status" value="1"/>
</dbReference>
<dbReference type="EMBL" id="BK014808">
    <property type="protein sequence ID" value="DAD76741.1"/>
    <property type="molecule type" value="Genomic_DNA"/>
</dbReference>
<dbReference type="Pfam" id="PF08813">
    <property type="entry name" value="Phage_tail_3"/>
    <property type="match status" value="1"/>
</dbReference>
<organism evidence="1">
    <name type="scientific">Myoviridae sp. ctdxI18</name>
    <dbReference type="NCBI Taxonomy" id="2826673"/>
    <lineage>
        <taxon>Viruses</taxon>
        <taxon>Duplodnaviria</taxon>
        <taxon>Heunggongvirae</taxon>
        <taxon>Uroviricota</taxon>
        <taxon>Caudoviricetes</taxon>
    </lineage>
</organism>
<sequence>MNETKPERGLASKGIEVYPNYTGPTAKCLNYATQIGDLTKGEREELDATCYDDDVEHSITGIRKKADAFDVTFLYNAKDATSDYRVLAALEDAGVSVPIMVKLPDGTKFNNSGVPSLKIKGPGVNSLMEATVSYKLDGDWSREFPAA</sequence>
<reference evidence="1" key="1">
    <citation type="journal article" date="2021" name="Proc. Natl. Acad. Sci. U.S.A.">
        <title>A Catalog of Tens of Thousands of Viruses from Human Metagenomes Reveals Hidden Associations with Chronic Diseases.</title>
        <authorList>
            <person name="Tisza M.J."/>
            <person name="Buck C.B."/>
        </authorList>
    </citation>
    <scope>NUCLEOTIDE SEQUENCE</scope>
    <source>
        <strain evidence="1">CtdxI18</strain>
    </source>
</reference>
<proteinExistence type="predicted"/>
<dbReference type="InterPro" id="IPR014918">
    <property type="entry name" value="Phage_tail_3"/>
</dbReference>
<evidence type="ECO:0000313" key="1">
    <source>
        <dbReference type="EMBL" id="DAD76741.1"/>
    </source>
</evidence>
<protein>
    <submittedName>
        <fullName evidence="1">Tail tube protein</fullName>
    </submittedName>
</protein>